<keyword evidence="2" id="KW-0813">Transport</keyword>
<evidence type="ECO:0000256" key="6">
    <source>
        <dbReference type="RuleBase" id="RU003820"/>
    </source>
</evidence>
<evidence type="ECO:0000256" key="4">
    <source>
        <dbReference type="ARBA" id="ARBA00022982"/>
    </source>
</evidence>
<dbReference type="InterPro" id="IPR024934">
    <property type="entry name" value="Rubredoxin-like_dom"/>
</dbReference>
<gene>
    <name evidence="9" type="ORF">PSA01_44540</name>
</gene>
<evidence type="ECO:0000256" key="5">
    <source>
        <dbReference type="ARBA" id="ARBA00023004"/>
    </source>
</evidence>
<dbReference type="PROSITE" id="PS50903">
    <property type="entry name" value="RUBREDOXIN_LIKE"/>
    <property type="match status" value="1"/>
</dbReference>
<sequence length="133" mass="14427">MWLPGRGDAPSAQDGGVRVRDEAMKPWESHDDTRGCRRAPATTHHRPPGDIPAARRDRASGGRDMSVGAAEAAAETRFWVCEPCGFVYDPDEGDPDSGIPPGTAFEDIPDDWMCPICGATKADFRLLEPGEDF</sequence>
<keyword evidence="4 6" id="KW-0249">Electron transport</keyword>
<evidence type="ECO:0000313" key="10">
    <source>
        <dbReference type="Proteomes" id="UP000320693"/>
    </source>
</evidence>
<feature type="compositionally biased region" description="Basic and acidic residues" evidence="7">
    <location>
        <begin position="17"/>
        <end position="35"/>
    </location>
</feature>
<accession>A0ABQ0S3D9</accession>
<keyword evidence="10" id="KW-1185">Reference proteome</keyword>
<comment type="similarity">
    <text evidence="6">Belongs to the rubredoxin family.</text>
</comment>
<dbReference type="Gene3D" id="2.20.28.10">
    <property type="match status" value="1"/>
</dbReference>
<dbReference type="PRINTS" id="PR00163">
    <property type="entry name" value="RUBREDOXIN"/>
</dbReference>
<dbReference type="PANTHER" id="PTHR47627:SF1">
    <property type="entry name" value="RUBREDOXIN-1-RELATED"/>
    <property type="match status" value="1"/>
</dbReference>
<feature type="domain" description="Rubredoxin-like" evidence="8">
    <location>
        <begin position="76"/>
        <end position="127"/>
    </location>
</feature>
<dbReference type="PROSITE" id="PS00202">
    <property type="entry name" value="RUBREDOXIN"/>
    <property type="match status" value="1"/>
</dbReference>
<reference evidence="9 10" key="1">
    <citation type="submission" date="2019-06" db="EMBL/GenBank/DDBJ databases">
        <title>Whole genome shotgun sequence of Pseudonocardia saturnea NBRC 14499.</title>
        <authorList>
            <person name="Hosoyama A."/>
            <person name="Uohara A."/>
            <person name="Ohji S."/>
            <person name="Ichikawa N."/>
        </authorList>
    </citation>
    <scope>NUCLEOTIDE SEQUENCE [LARGE SCALE GENOMIC DNA]</scope>
    <source>
        <strain evidence="9 10">NBRC 14499</strain>
    </source>
</reference>
<proteinExistence type="inferred from homology"/>
<dbReference type="SUPFAM" id="SSF57802">
    <property type="entry name" value="Rubredoxin-like"/>
    <property type="match status" value="1"/>
</dbReference>
<name>A0ABQ0S3D9_9PSEU</name>
<comment type="function">
    <text evidence="1">Involved in the hydrocarbon hydroxylating system, which transfers electrons from NADH to rubredoxin reductase and then through rubredoxin to alkane 1 monooxygenase.</text>
</comment>
<evidence type="ECO:0000256" key="1">
    <source>
        <dbReference type="ARBA" id="ARBA00002792"/>
    </source>
</evidence>
<comment type="cofactor">
    <cofactor evidence="6">
        <name>Fe(3+)</name>
        <dbReference type="ChEBI" id="CHEBI:29034"/>
    </cofactor>
</comment>
<keyword evidence="3 6" id="KW-0479">Metal-binding</keyword>
<dbReference type="InterPro" id="IPR050526">
    <property type="entry name" value="Rubredoxin_ET"/>
</dbReference>
<evidence type="ECO:0000256" key="3">
    <source>
        <dbReference type="ARBA" id="ARBA00022723"/>
    </source>
</evidence>
<feature type="region of interest" description="Disordered" evidence="7">
    <location>
        <begin position="1"/>
        <end position="68"/>
    </location>
</feature>
<evidence type="ECO:0000259" key="8">
    <source>
        <dbReference type="PROSITE" id="PS50903"/>
    </source>
</evidence>
<keyword evidence="5 6" id="KW-0408">Iron</keyword>
<evidence type="ECO:0000313" key="9">
    <source>
        <dbReference type="EMBL" id="GEC27425.1"/>
    </source>
</evidence>
<dbReference type="EMBL" id="BJNH01000054">
    <property type="protein sequence ID" value="GEC27425.1"/>
    <property type="molecule type" value="Genomic_DNA"/>
</dbReference>
<comment type="caution">
    <text evidence="9">The sequence shown here is derived from an EMBL/GenBank/DDBJ whole genome shotgun (WGS) entry which is preliminary data.</text>
</comment>
<evidence type="ECO:0000256" key="7">
    <source>
        <dbReference type="SAM" id="MobiDB-lite"/>
    </source>
</evidence>
<dbReference type="InterPro" id="IPR018527">
    <property type="entry name" value="Rubredoxin_Fe_BS"/>
</dbReference>
<dbReference type="CDD" id="cd00730">
    <property type="entry name" value="rubredoxin"/>
    <property type="match status" value="1"/>
</dbReference>
<evidence type="ECO:0000256" key="2">
    <source>
        <dbReference type="ARBA" id="ARBA00022448"/>
    </source>
</evidence>
<dbReference type="PANTHER" id="PTHR47627">
    <property type="entry name" value="RUBREDOXIN"/>
    <property type="match status" value="1"/>
</dbReference>
<dbReference type="Proteomes" id="UP000320693">
    <property type="component" value="Unassembled WGS sequence"/>
</dbReference>
<dbReference type="InterPro" id="IPR024935">
    <property type="entry name" value="Rubredoxin_dom"/>
</dbReference>
<organism evidence="9 10">
    <name type="scientific">Pseudonocardia saturnea</name>
    <dbReference type="NCBI Taxonomy" id="33909"/>
    <lineage>
        <taxon>Bacteria</taxon>
        <taxon>Bacillati</taxon>
        <taxon>Actinomycetota</taxon>
        <taxon>Actinomycetes</taxon>
        <taxon>Pseudonocardiales</taxon>
        <taxon>Pseudonocardiaceae</taxon>
        <taxon>Pseudonocardia</taxon>
    </lineage>
</organism>
<dbReference type="Pfam" id="PF00301">
    <property type="entry name" value="Rubredoxin"/>
    <property type="match status" value="1"/>
</dbReference>
<protein>
    <recommendedName>
        <fullName evidence="6">Rubredoxin</fullName>
    </recommendedName>
</protein>